<proteinExistence type="predicted"/>
<sequence length="130" mass="14189">MDDVDVKSLLYADNQAIYESSPCELSSMIIKMNDSIKKKSYTYPTDEAHPLIITLATHAMRTGIVICQMIAIDALSEARSVRFNTDSGAAIETIGFRTGGSVFDATGVTVEFSTRGERLSTQNTRISDTV</sequence>
<dbReference type="AlphaFoldDB" id="A0A4C2A329"/>
<dbReference type="Proteomes" id="UP000299102">
    <property type="component" value="Unassembled WGS sequence"/>
</dbReference>
<evidence type="ECO:0000313" key="1">
    <source>
        <dbReference type="EMBL" id="GBP93654.1"/>
    </source>
</evidence>
<organism evidence="1 2">
    <name type="scientific">Eumeta variegata</name>
    <name type="common">Bagworm moth</name>
    <name type="synonym">Eumeta japonica</name>
    <dbReference type="NCBI Taxonomy" id="151549"/>
    <lineage>
        <taxon>Eukaryota</taxon>
        <taxon>Metazoa</taxon>
        <taxon>Ecdysozoa</taxon>
        <taxon>Arthropoda</taxon>
        <taxon>Hexapoda</taxon>
        <taxon>Insecta</taxon>
        <taxon>Pterygota</taxon>
        <taxon>Neoptera</taxon>
        <taxon>Endopterygota</taxon>
        <taxon>Lepidoptera</taxon>
        <taxon>Glossata</taxon>
        <taxon>Ditrysia</taxon>
        <taxon>Tineoidea</taxon>
        <taxon>Psychidae</taxon>
        <taxon>Oiketicinae</taxon>
        <taxon>Eumeta</taxon>
    </lineage>
</organism>
<comment type="caution">
    <text evidence="1">The sequence shown here is derived from an EMBL/GenBank/DDBJ whole genome shotgun (WGS) entry which is preliminary data.</text>
</comment>
<accession>A0A4C2A329</accession>
<gene>
    <name evidence="1" type="ORF">EVAR_66724_1</name>
</gene>
<reference evidence="1 2" key="1">
    <citation type="journal article" date="2019" name="Commun. Biol.">
        <title>The bagworm genome reveals a unique fibroin gene that provides high tensile strength.</title>
        <authorList>
            <person name="Kono N."/>
            <person name="Nakamura H."/>
            <person name="Ohtoshi R."/>
            <person name="Tomita M."/>
            <person name="Numata K."/>
            <person name="Arakawa K."/>
        </authorList>
    </citation>
    <scope>NUCLEOTIDE SEQUENCE [LARGE SCALE GENOMIC DNA]</scope>
</reference>
<protein>
    <submittedName>
        <fullName evidence="1">Uncharacterized protein</fullName>
    </submittedName>
</protein>
<keyword evidence="2" id="KW-1185">Reference proteome</keyword>
<name>A0A4C2A329_EUMVA</name>
<dbReference type="EMBL" id="BGZK01002402">
    <property type="protein sequence ID" value="GBP93654.1"/>
    <property type="molecule type" value="Genomic_DNA"/>
</dbReference>
<evidence type="ECO:0000313" key="2">
    <source>
        <dbReference type="Proteomes" id="UP000299102"/>
    </source>
</evidence>